<reference evidence="1 2" key="1">
    <citation type="submission" date="2021-03" db="EMBL/GenBank/DDBJ databases">
        <title>Winogradskyella sp. nov., isolated from costal sediment.</title>
        <authorList>
            <person name="Gao C."/>
        </authorList>
    </citation>
    <scope>NUCLEOTIDE SEQUENCE [LARGE SCALE GENOMIC DNA]</scope>
    <source>
        <strain evidence="1 2">DF17</strain>
    </source>
</reference>
<dbReference type="Pfam" id="PF03746">
    <property type="entry name" value="LamB_YcsF"/>
    <property type="match status" value="1"/>
</dbReference>
<dbReference type="NCBIfam" id="NF003816">
    <property type="entry name" value="PRK05406.1-5"/>
    <property type="match status" value="1"/>
</dbReference>
<dbReference type="InterPro" id="IPR011330">
    <property type="entry name" value="Glyco_hydro/deAcase_b/a-brl"/>
</dbReference>
<evidence type="ECO:0000313" key="1">
    <source>
        <dbReference type="EMBL" id="MBO3117462.1"/>
    </source>
</evidence>
<dbReference type="CDD" id="cd10801">
    <property type="entry name" value="LamB_YcsF_like_1"/>
    <property type="match status" value="1"/>
</dbReference>
<dbReference type="InterPro" id="IPR005501">
    <property type="entry name" value="LamB/YcsF/PxpA-like"/>
</dbReference>
<protein>
    <submittedName>
        <fullName evidence="1">5-oxoprolinase subunit PxpA</fullName>
        <ecNumber evidence="1">3.5.2.9</ecNumber>
    </submittedName>
</protein>
<dbReference type="PANTHER" id="PTHR30292">
    <property type="entry name" value="UNCHARACTERIZED PROTEIN YBGL-RELATED"/>
    <property type="match status" value="1"/>
</dbReference>
<dbReference type="EMBL" id="JAGEVF010000009">
    <property type="protein sequence ID" value="MBO3117462.1"/>
    <property type="molecule type" value="Genomic_DNA"/>
</dbReference>
<gene>
    <name evidence="1" type="primary">pxpA</name>
    <name evidence="1" type="ORF">J4050_11930</name>
</gene>
<dbReference type="GO" id="GO:0017168">
    <property type="term" value="F:5-oxoprolinase (ATP-hydrolyzing) activity"/>
    <property type="evidence" value="ECO:0007669"/>
    <property type="project" value="UniProtKB-EC"/>
</dbReference>
<accession>A0ABS3T3Z6</accession>
<dbReference type="Proteomes" id="UP000676776">
    <property type="component" value="Unassembled WGS sequence"/>
</dbReference>
<dbReference type="EC" id="3.5.2.9" evidence="1"/>
<dbReference type="NCBIfam" id="NF003814">
    <property type="entry name" value="PRK05406.1-3"/>
    <property type="match status" value="1"/>
</dbReference>
<organism evidence="1 2">
    <name type="scientific">Winogradskyella pelagia</name>
    <dbReference type="NCBI Taxonomy" id="2819984"/>
    <lineage>
        <taxon>Bacteria</taxon>
        <taxon>Pseudomonadati</taxon>
        <taxon>Bacteroidota</taxon>
        <taxon>Flavobacteriia</taxon>
        <taxon>Flavobacteriales</taxon>
        <taxon>Flavobacteriaceae</taxon>
        <taxon>Winogradskyella</taxon>
    </lineage>
</organism>
<dbReference type="PANTHER" id="PTHR30292:SF0">
    <property type="entry name" value="5-OXOPROLINASE SUBUNIT A"/>
    <property type="match status" value="1"/>
</dbReference>
<sequence length="246" mass="27252">MTYFNIDINADVGEGLGNEAELMPFLSSCSIACGGHAGDENTMRSTINLAQQFNVKIGAHPSFPDKDNFGRIPLDISDNELLFSLKEQLRLFNNMLKSQDGSLNHIKPHGALYNLAAIDMHIAKVVVDLIKHEAKGAKLYVPYGSVIARLALNSGIEIVFEAFADRNYNSDLTLVSRQYNDALITDPEYAFNHCKTIIKEGKVSCINGLKQKIEASTFCLHGDNQNALSILKFFHKNFPKEGIEIC</sequence>
<evidence type="ECO:0000313" key="2">
    <source>
        <dbReference type="Proteomes" id="UP000676776"/>
    </source>
</evidence>
<dbReference type="Gene3D" id="3.20.20.370">
    <property type="entry name" value="Glycoside hydrolase/deacetylase"/>
    <property type="match status" value="1"/>
</dbReference>
<keyword evidence="1" id="KW-0378">Hydrolase</keyword>
<keyword evidence="2" id="KW-1185">Reference proteome</keyword>
<dbReference type="SUPFAM" id="SSF88713">
    <property type="entry name" value="Glycoside hydrolase/deacetylase"/>
    <property type="match status" value="1"/>
</dbReference>
<name>A0ABS3T3Z6_9FLAO</name>
<proteinExistence type="predicted"/>
<dbReference type="RefSeq" id="WP_208154813.1">
    <property type="nucleotide sequence ID" value="NZ_JAGEVF010000009.1"/>
</dbReference>
<comment type="caution">
    <text evidence="1">The sequence shown here is derived from an EMBL/GenBank/DDBJ whole genome shotgun (WGS) entry which is preliminary data.</text>
</comment>